<name>A0A8S5R8M5_9VIRU</name>
<reference evidence="1" key="1">
    <citation type="journal article" date="2021" name="Proc. Natl. Acad. Sci. U.S.A.">
        <title>A Catalog of Tens of Thousands of Viruses from Human Metagenomes Reveals Hidden Associations with Chronic Diseases.</title>
        <authorList>
            <person name="Tisza M.J."/>
            <person name="Buck C.B."/>
        </authorList>
    </citation>
    <scope>NUCLEOTIDE SEQUENCE</scope>
    <source>
        <strain evidence="1">CtIVh9</strain>
    </source>
</reference>
<evidence type="ECO:0000313" key="1">
    <source>
        <dbReference type="EMBL" id="DAE27433.1"/>
    </source>
</evidence>
<dbReference type="EMBL" id="BK015838">
    <property type="protein sequence ID" value="DAE27433.1"/>
    <property type="molecule type" value="Genomic_DNA"/>
</dbReference>
<protein>
    <submittedName>
        <fullName evidence="1">Uncharacterized protein</fullName>
    </submittedName>
</protein>
<proteinExistence type="predicted"/>
<sequence length="40" mass="4511">MVILCESPVVSAWNGAGLNKRLNRLKSHFISRVISPHGWH</sequence>
<organism evidence="1">
    <name type="scientific">virus sp. ctIVh9</name>
    <dbReference type="NCBI Taxonomy" id="2826797"/>
    <lineage>
        <taxon>Viruses</taxon>
    </lineage>
</organism>
<accession>A0A8S5R8M5</accession>